<sequence length="56" mass="6247">MNLSWYPDKGERSETTPLSSVTEEMKSAKTTPNASNAVQNHEPEFDLKGTVLNDYS</sequence>
<evidence type="ECO:0000256" key="1">
    <source>
        <dbReference type="SAM" id="MobiDB-lite"/>
    </source>
</evidence>
<feature type="region of interest" description="Disordered" evidence="1">
    <location>
        <begin position="1"/>
        <end position="56"/>
    </location>
</feature>
<name>A0A2V3A9N5_9BACI</name>
<accession>A0A2V3A9N5</accession>
<dbReference type="AlphaFoldDB" id="A0A2V3A9N5"/>
<reference evidence="2 3" key="1">
    <citation type="submission" date="2018-05" db="EMBL/GenBank/DDBJ databases">
        <title>Freshwater and sediment microbial communities from various areas in North America, analyzing microbe dynamics in response to fracking.</title>
        <authorList>
            <person name="Lamendella R."/>
        </authorList>
    </citation>
    <scope>NUCLEOTIDE SEQUENCE [LARGE SCALE GENOMIC DNA]</scope>
    <source>
        <strain evidence="2 3">15_TX</strain>
    </source>
</reference>
<dbReference type="EMBL" id="QGTW01000001">
    <property type="protein sequence ID" value="PWW31954.1"/>
    <property type="molecule type" value="Genomic_DNA"/>
</dbReference>
<evidence type="ECO:0000313" key="2">
    <source>
        <dbReference type="EMBL" id="PWW31954.1"/>
    </source>
</evidence>
<protein>
    <submittedName>
        <fullName evidence="2">Uncharacterized protein</fullName>
    </submittedName>
</protein>
<feature type="compositionally biased region" description="Polar residues" evidence="1">
    <location>
        <begin position="15"/>
        <end position="39"/>
    </location>
</feature>
<comment type="caution">
    <text evidence="2">The sequence shown here is derived from an EMBL/GenBank/DDBJ whole genome shotgun (WGS) entry which is preliminary data.</text>
</comment>
<organism evidence="2 3">
    <name type="scientific">Cytobacillus oceanisediminis</name>
    <dbReference type="NCBI Taxonomy" id="665099"/>
    <lineage>
        <taxon>Bacteria</taxon>
        <taxon>Bacillati</taxon>
        <taxon>Bacillota</taxon>
        <taxon>Bacilli</taxon>
        <taxon>Bacillales</taxon>
        <taxon>Bacillaceae</taxon>
        <taxon>Cytobacillus</taxon>
    </lineage>
</organism>
<evidence type="ECO:0000313" key="3">
    <source>
        <dbReference type="Proteomes" id="UP000247150"/>
    </source>
</evidence>
<proteinExistence type="predicted"/>
<dbReference type="Proteomes" id="UP000247150">
    <property type="component" value="Unassembled WGS sequence"/>
</dbReference>
<gene>
    <name evidence="2" type="ORF">DFO73_101212</name>
</gene>